<dbReference type="InterPro" id="IPR002575">
    <property type="entry name" value="Aminoglycoside_PTrfase"/>
</dbReference>
<dbReference type="AlphaFoldDB" id="E3HDA4"/>
<keyword evidence="5" id="KW-0067">ATP-binding</keyword>
<dbReference type="InterPro" id="IPR011009">
    <property type="entry name" value="Kinase-like_dom_sf"/>
</dbReference>
<comment type="similarity">
    <text evidence="1">Belongs to the methylthioribose kinase family.</text>
</comment>
<dbReference type="PANTHER" id="PTHR34273:SF2">
    <property type="entry name" value="METHYLTHIORIBOSE KINASE"/>
    <property type="match status" value="1"/>
</dbReference>
<evidence type="ECO:0000256" key="2">
    <source>
        <dbReference type="ARBA" id="ARBA00022679"/>
    </source>
</evidence>
<evidence type="ECO:0000259" key="6">
    <source>
        <dbReference type="Pfam" id="PF01636"/>
    </source>
</evidence>
<feature type="domain" description="Aminoglycoside phosphotransferase" evidence="6">
    <location>
        <begin position="201"/>
        <end position="273"/>
    </location>
</feature>
<evidence type="ECO:0000256" key="1">
    <source>
        <dbReference type="ARBA" id="ARBA00010165"/>
    </source>
</evidence>
<keyword evidence="8" id="KW-1185">Reference proteome</keyword>
<keyword evidence="2 7" id="KW-0808">Transferase</keyword>
<dbReference type="EMBL" id="CP002282">
    <property type="protein sequence ID" value="ADO84104.1"/>
    <property type="molecule type" value="Genomic_DNA"/>
</dbReference>
<dbReference type="GO" id="GO:0005524">
    <property type="term" value="F:ATP binding"/>
    <property type="evidence" value="ECO:0007669"/>
    <property type="project" value="UniProtKB-KW"/>
</dbReference>
<gene>
    <name evidence="7" type="ordered locus">Ilyop_2344</name>
</gene>
<evidence type="ECO:0000313" key="8">
    <source>
        <dbReference type="Proteomes" id="UP000006875"/>
    </source>
</evidence>
<evidence type="ECO:0000256" key="4">
    <source>
        <dbReference type="ARBA" id="ARBA00022777"/>
    </source>
</evidence>
<dbReference type="Gene3D" id="3.90.1200.10">
    <property type="match status" value="1"/>
</dbReference>
<geneLocation type="plasmid" evidence="7 8">
    <name>pILYOP01</name>
</geneLocation>
<dbReference type="GO" id="GO:0046522">
    <property type="term" value="F:S-methyl-5-thioribose kinase activity"/>
    <property type="evidence" value="ECO:0007669"/>
    <property type="project" value="UniProtKB-EC"/>
</dbReference>
<name>E3HDA4_ILYPC</name>
<dbReference type="Gene3D" id="3.30.200.20">
    <property type="entry name" value="Phosphorylase Kinase, domain 1"/>
    <property type="match status" value="1"/>
</dbReference>
<dbReference type="Pfam" id="PF01636">
    <property type="entry name" value="APH"/>
    <property type="match status" value="1"/>
</dbReference>
<organism evidence="7 8">
    <name type="scientific">Ilyobacter polytropus (strain ATCC 51220 / DSM 2926 / LMG 16218 / CuHBu1)</name>
    <dbReference type="NCBI Taxonomy" id="572544"/>
    <lineage>
        <taxon>Bacteria</taxon>
        <taxon>Fusobacteriati</taxon>
        <taxon>Fusobacteriota</taxon>
        <taxon>Fusobacteriia</taxon>
        <taxon>Fusobacteriales</taxon>
        <taxon>Fusobacteriaceae</taxon>
        <taxon>Ilyobacter</taxon>
    </lineage>
</organism>
<dbReference type="SUPFAM" id="SSF56112">
    <property type="entry name" value="Protein kinase-like (PK-like)"/>
    <property type="match status" value="1"/>
</dbReference>
<dbReference type="Proteomes" id="UP000006875">
    <property type="component" value="Plasmid pILYOP01"/>
</dbReference>
<proteinExistence type="inferred from homology"/>
<dbReference type="KEGG" id="ipo:Ilyop_2344"/>
<protein>
    <submittedName>
        <fullName evidence="7">S-methyl-5-thioribose kinase</fullName>
        <ecNumber evidence="7">2.7.1.100</ecNumber>
    </submittedName>
</protein>
<evidence type="ECO:0000256" key="5">
    <source>
        <dbReference type="ARBA" id="ARBA00022840"/>
    </source>
</evidence>
<sequence length="412" mass="48381">MGLILDNENIELYVKKRTKLFDQHSELTIVNIADQDDEETDGFVNFLFRIIDDAGKSVILKQARPYIRVFDEASLDVSRNKLEYETMRIRSNICHNYVPEIFHIDYENNAFIMEDCKDYRPLRFEMSKMKRFDDLAKQISEYMSKSNFYTSEYFLSSEDHKGLQAAFVNIEMRNIIENAAFIKDYVNVGTRRDDIHETIVEWIWQQEIVQLETLKSRDIFMKKGQCLVHGDLHTSNVLVSEDNIKIIDMEYTFMGPFSADMGYFLANFIFAYSALMMREDCSTSERSDYAKYILETIEETVDNYYKNFRLCWEKDAKEIYRKVPGYLENIEKDFLFESMGIMASAAICRVTGDFELTDLNCIDDPLKKNKARSLVMLICHQVFKEREKYGGIKDLIKTIVDTSKVFISINGF</sequence>
<reference evidence="7 8" key="1">
    <citation type="journal article" date="2010" name="Stand. Genomic Sci.">
        <title>Complete genome sequence of Ilyobacter polytropus type strain (CuHbu1).</title>
        <authorList>
            <person name="Sikorski J."/>
            <person name="Chertkov O."/>
            <person name="Lapidus A."/>
            <person name="Nolan M."/>
            <person name="Lucas S."/>
            <person name="Del Rio T.G."/>
            <person name="Tice H."/>
            <person name="Cheng J.F."/>
            <person name="Tapia R."/>
            <person name="Han C."/>
            <person name="Goodwin L."/>
            <person name="Pitluck S."/>
            <person name="Liolios K."/>
            <person name="Ivanova N."/>
            <person name="Mavromatis K."/>
            <person name="Mikhailova N."/>
            <person name="Pati A."/>
            <person name="Chen A."/>
            <person name="Palaniappan K."/>
            <person name="Land M."/>
            <person name="Hauser L."/>
            <person name="Chang Y.J."/>
            <person name="Jeffries C.D."/>
            <person name="Brambilla E."/>
            <person name="Yasawong M."/>
            <person name="Rohde M."/>
            <person name="Pukall R."/>
            <person name="Spring S."/>
            <person name="Goker M."/>
            <person name="Woyke T."/>
            <person name="Bristow J."/>
            <person name="Eisen J.A."/>
            <person name="Markowitz V."/>
            <person name="Hugenholtz P."/>
            <person name="Kyrpides N.C."/>
            <person name="Klenk H.P."/>
        </authorList>
    </citation>
    <scope>NUCLEOTIDE SEQUENCE [LARGE SCALE GENOMIC DNA]</scope>
    <source>
        <strain evidence="8">ATCC 51220 / DSM 2926 / LMG 16218 / CuHBu1</strain>
        <plasmid evidence="8">pILYOP01</plasmid>
    </source>
</reference>
<keyword evidence="3" id="KW-0547">Nucleotide-binding</keyword>
<evidence type="ECO:0000313" key="7">
    <source>
        <dbReference type="EMBL" id="ADO84104.1"/>
    </source>
</evidence>
<dbReference type="OrthoDB" id="9777791at2"/>
<evidence type="ECO:0000256" key="3">
    <source>
        <dbReference type="ARBA" id="ARBA00022741"/>
    </source>
</evidence>
<dbReference type="EC" id="2.7.1.100" evidence="7"/>
<dbReference type="PANTHER" id="PTHR34273">
    <property type="entry name" value="METHYLTHIORIBOSE KINASE"/>
    <property type="match status" value="1"/>
</dbReference>
<dbReference type="HOGENOM" id="CLU_033681_0_0_0"/>
<keyword evidence="7" id="KW-0614">Plasmid</keyword>
<keyword evidence="4 7" id="KW-0418">Kinase</keyword>
<accession>E3HDA4</accession>